<feature type="transmembrane region" description="Helical" evidence="10">
    <location>
        <begin position="63"/>
        <end position="81"/>
    </location>
</feature>
<evidence type="ECO:0000256" key="10">
    <source>
        <dbReference type="SAM" id="Phobius"/>
    </source>
</evidence>
<dbReference type="PANTHER" id="PTHR23517:SF15">
    <property type="entry name" value="PROTON-DEPENDENT OLIGOPEPTIDE FAMILY TRANSPORT PROTEIN"/>
    <property type="match status" value="1"/>
</dbReference>
<comment type="subcellular location">
    <subcellularLocation>
        <location evidence="1">Cell membrane</location>
        <topology evidence="1">Multi-pass membrane protein</topology>
    </subcellularLocation>
    <subcellularLocation>
        <location evidence="8">Membrane</location>
        <topology evidence="8">Multi-pass membrane protein</topology>
    </subcellularLocation>
</comment>
<accession>A0A5C6E5E6</accession>
<feature type="region of interest" description="Disordered" evidence="9">
    <location>
        <begin position="1"/>
        <end position="23"/>
    </location>
</feature>
<feature type="transmembrane region" description="Helical" evidence="10">
    <location>
        <begin position="170"/>
        <end position="189"/>
    </location>
</feature>
<gene>
    <name evidence="12" type="primary">dtpT</name>
    <name evidence="12" type="ORF">Poly41_11220</name>
</gene>
<feature type="transmembrane region" description="Helical" evidence="10">
    <location>
        <begin position="386"/>
        <end position="407"/>
    </location>
</feature>
<evidence type="ECO:0000256" key="1">
    <source>
        <dbReference type="ARBA" id="ARBA00004651"/>
    </source>
</evidence>
<dbReference type="EMBL" id="SJPV01000001">
    <property type="protein sequence ID" value="TWU42821.1"/>
    <property type="molecule type" value="Genomic_DNA"/>
</dbReference>
<keyword evidence="5" id="KW-0653">Protein transport</keyword>
<dbReference type="InterPro" id="IPR050171">
    <property type="entry name" value="MFS_Transporters"/>
</dbReference>
<sequence length="530" mass="57956">MSGDNDGIPKDGVHPEQNPYHFSDVEMDREPDTAVAPDELQLKQPPGLWVLFITEMWERFSYYGMRALLVLYLIASTQTQIENSSGEMVANTNPGFGWTEANAAILYAIYTWAVYLTPIAGGWLADKLLGTHRSMLLGGWIIALGHITLAGTELFGVTAGEVVTLQTSPGALICFLLGLGLIIIGTGFFKPCVSVMVGQLYGPQDDRRDSGFTIFYMGINLGAFLSPIIAGTLGQKVGWHWGFGSAAVGMILGLIFYQIYRPKYLAGVGLSPKQVAEDRAAGVVNRSHVDETELTRSFNKVDLQRLLVILILAFFGNIFFWAAFEQAGSSLNVFAEQNTNRTILGYEFPSTWYQSVNALTIVLCAPLFSILWVWLEKRKANPSTPVKFAIGLWLLGLAFVAMVLAALEATGGELAAPYWLLITYVICTWAELCLSPVGLSMVTKLAPARLQSLMMGVWFLSFSVANLLGGLMAAFSTKFKPGPEGQPPEASFIFEGLPGFYLLLILLPMVAGFIIFALSPILKRMMHGVK</sequence>
<feature type="transmembrane region" description="Helical" evidence="10">
    <location>
        <begin position="500"/>
        <end position="522"/>
    </location>
</feature>
<evidence type="ECO:0000259" key="11">
    <source>
        <dbReference type="PROSITE" id="PS50850"/>
    </source>
</evidence>
<evidence type="ECO:0000313" key="13">
    <source>
        <dbReference type="Proteomes" id="UP000319143"/>
    </source>
</evidence>
<feature type="domain" description="Major facilitator superfamily (MFS) profile" evidence="11">
    <location>
        <begin position="64"/>
        <end position="523"/>
    </location>
</feature>
<dbReference type="AlphaFoldDB" id="A0A5C6E5E6"/>
<dbReference type="Pfam" id="PF00854">
    <property type="entry name" value="PTR2"/>
    <property type="match status" value="2"/>
</dbReference>
<evidence type="ECO:0000313" key="12">
    <source>
        <dbReference type="EMBL" id="TWU42821.1"/>
    </source>
</evidence>
<dbReference type="Proteomes" id="UP000319143">
    <property type="component" value="Unassembled WGS sequence"/>
</dbReference>
<evidence type="ECO:0000256" key="2">
    <source>
        <dbReference type="ARBA" id="ARBA00022448"/>
    </source>
</evidence>
<feature type="transmembrane region" description="Helical" evidence="10">
    <location>
        <begin position="137"/>
        <end position="158"/>
    </location>
</feature>
<feature type="transmembrane region" description="Helical" evidence="10">
    <location>
        <begin position="210"/>
        <end position="233"/>
    </location>
</feature>
<dbReference type="InterPro" id="IPR005279">
    <property type="entry name" value="Dipep/tripep_permease"/>
</dbReference>
<keyword evidence="6 10" id="KW-1133">Transmembrane helix</keyword>
<dbReference type="InterPro" id="IPR020846">
    <property type="entry name" value="MFS_dom"/>
</dbReference>
<organism evidence="12 13">
    <name type="scientific">Novipirellula artificiosorum</name>
    <dbReference type="NCBI Taxonomy" id="2528016"/>
    <lineage>
        <taxon>Bacteria</taxon>
        <taxon>Pseudomonadati</taxon>
        <taxon>Planctomycetota</taxon>
        <taxon>Planctomycetia</taxon>
        <taxon>Pirellulales</taxon>
        <taxon>Pirellulaceae</taxon>
        <taxon>Novipirellula</taxon>
    </lineage>
</organism>
<keyword evidence="3" id="KW-1003">Cell membrane</keyword>
<dbReference type="SUPFAM" id="SSF103473">
    <property type="entry name" value="MFS general substrate transporter"/>
    <property type="match status" value="1"/>
</dbReference>
<dbReference type="NCBIfam" id="TIGR00924">
    <property type="entry name" value="yjdL_sub1_fam"/>
    <property type="match status" value="2"/>
</dbReference>
<feature type="transmembrane region" description="Helical" evidence="10">
    <location>
        <begin position="419"/>
        <end position="441"/>
    </location>
</feature>
<dbReference type="InterPro" id="IPR018456">
    <property type="entry name" value="PTR2_symporter_CS"/>
</dbReference>
<dbReference type="RefSeq" id="WP_146524803.1">
    <property type="nucleotide sequence ID" value="NZ_SJPV01000001.1"/>
</dbReference>
<evidence type="ECO:0000256" key="6">
    <source>
        <dbReference type="ARBA" id="ARBA00022989"/>
    </source>
</evidence>
<proteinExistence type="inferred from homology"/>
<feature type="transmembrane region" description="Helical" evidence="10">
    <location>
        <begin position="239"/>
        <end position="260"/>
    </location>
</feature>
<evidence type="ECO:0000256" key="7">
    <source>
        <dbReference type="ARBA" id="ARBA00023136"/>
    </source>
</evidence>
<dbReference type="GO" id="GO:0006857">
    <property type="term" value="P:oligopeptide transport"/>
    <property type="evidence" value="ECO:0007669"/>
    <property type="project" value="InterPro"/>
</dbReference>
<dbReference type="PROSITE" id="PS01023">
    <property type="entry name" value="PTR2_2"/>
    <property type="match status" value="1"/>
</dbReference>
<evidence type="ECO:0000256" key="3">
    <source>
        <dbReference type="ARBA" id="ARBA00022475"/>
    </source>
</evidence>
<feature type="transmembrane region" description="Helical" evidence="10">
    <location>
        <begin position="453"/>
        <end position="475"/>
    </location>
</feature>
<keyword evidence="5" id="KW-0571">Peptide transport</keyword>
<dbReference type="Gene3D" id="1.20.1250.20">
    <property type="entry name" value="MFS general substrate transporter like domains"/>
    <property type="match status" value="2"/>
</dbReference>
<keyword evidence="13" id="KW-1185">Reference proteome</keyword>
<dbReference type="GO" id="GO:1904680">
    <property type="term" value="F:peptide transmembrane transporter activity"/>
    <property type="evidence" value="ECO:0007669"/>
    <property type="project" value="InterPro"/>
</dbReference>
<dbReference type="PANTHER" id="PTHR23517">
    <property type="entry name" value="RESISTANCE PROTEIN MDTM, PUTATIVE-RELATED-RELATED"/>
    <property type="match status" value="1"/>
</dbReference>
<name>A0A5C6E5E6_9BACT</name>
<comment type="similarity">
    <text evidence="8">Belongs to the major facilitator superfamily. Proton-dependent oligopeptide transporter (POT/PTR) (TC 2.A.17) family.</text>
</comment>
<feature type="transmembrane region" description="Helical" evidence="10">
    <location>
        <begin position="101"/>
        <end position="125"/>
    </location>
</feature>
<reference evidence="12 13" key="1">
    <citation type="submission" date="2019-02" db="EMBL/GenBank/DDBJ databases">
        <title>Deep-cultivation of Planctomycetes and their phenomic and genomic characterization uncovers novel biology.</title>
        <authorList>
            <person name="Wiegand S."/>
            <person name="Jogler M."/>
            <person name="Boedeker C."/>
            <person name="Pinto D."/>
            <person name="Vollmers J."/>
            <person name="Rivas-Marin E."/>
            <person name="Kohn T."/>
            <person name="Peeters S.H."/>
            <person name="Heuer A."/>
            <person name="Rast P."/>
            <person name="Oberbeckmann S."/>
            <person name="Bunk B."/>
            <person name="Jeske O."/>
            <person name="Meyerdierks A."/>
            <person name="Storesund J.E."/>
            <person name="Kallscheuer N."/>
            <person name="Luecker S."/>
            <person name="Lage O.M."/>
            <person name="Pohl T."/>
            <person name="Merkel B.J."/>
            <person name="Hornburger P."/>
            <person name="Mueller R.-W."/>
            <person name="Bruemmer F."/>
            <person name="Labrenz M."/>
            <person name="Spormann A.M."/>
            <person name="Op Den Camp H."/>
            <person name="Overmann J."/>
            <person name="Amann R."/>
            <person name="Jetten M.S.M."/>
            <person name="Mascher T."/>
            <person name="Medema M.H."/>
            <person name="Devos D.P."/>
            <person name="Kaster A.-K."/>
            <person name="Ovreas L."/>
            <person name="Rohde M."/>
            <person name="Galperin M.Y."/>
            <person name="Jogler C."/>
        </authorList>
    </citation>
    <scope>NUCLEOTIDE SEQUENCE [LARGE SCALE GENOMIC DNA]</scope>
    <source>
        <strain evidence="12 13">Poly41</strain>
    </source>
</reference>
<evidence type="ECO:0000256" key="9">
    <source>
        <dbReference type="SAM" id="MobiDB-lite"/>
    </source>
</evidence>
<evidence type="ECO:0000256" key="5">
    <source>
        <dbReference type="ARBA" id="ARBA00022856"/>
    </source>
</evidence>
<dbReference type="InterPro" id="IPR036259">
    <property type="entry name" value="MFS_trans_sf"/>
</dbReference>
<dbReference type="PROSITE" id="PS50850">
    <property type="entry name" value="MFS"/>
    <property type="match status" value="1"/>
</dbReference>
<dbReference type="OrthoDB" id="9772725at2"/>
<comment type="caution">
    <text evidence="12">The sequence shown here is derived from an EMBL/GenBank/DDBJ whole genome shotgun (WGS) entry which is preliminary data.</text>
</comment>
<dbReference type="InterPro" id="IPR000109">
    <property type="entry name" value="POT_fam"/>
</dbReference>
<keyword evidence="4 8" id="KW-0812">Transmembrane</keyword>
<feature type="transmembrane region" description="Helical" evidence="10">
    <location>
        <begin position="352"/>
        <end position="374"/>
    </location>
</feature>
<evidence type="ECO:0000256" key="8">
    <source>
        <dbReference type="RuleBase" id="RU003755"/>
    </source>
</evidence>
<keyword evidence="2 8" id="KW-0813">Transport</keyword>
<dbReference type="GO" id="GO:0005886">
    <property type="term" value="C:plasma membrane"/>
    <property type="evidence" value="ECO:0007669"/>
    <property type="project" value="UniProtKB-SubCell"/>
</dbReference>
<dbReference type="CDD" id="cd17346">
    <property type="entry name" value="MFS_DtpA_like"/>
    <property type="match status" value="1"/>
</dbReference>
<protein>
    <submittedName>
        <fullName evidence="12">Di-/tripeptide transporter</fullName>
    </submittedName>
</protein>
<evidence type="ECO:0000256" key="4">
    <source>
        <dbReference type="ARBA" id="ARBA00022692"/>
    </source>
</evidence>
<feature type="transmembrane region" description="Helical" evidence="10">
    <location>
        <begin position="306"/>
        <end position="324"/>
    </location>
</feature>
<keyword evidence="7 10" id="KW-0472">Membrane</keyword>